<dbReference type="AlphaFoldDB" id="A0A0C2DLA2"/>
<protein>
    <submittedName>
        <fullName evidence="2">Uncharacterized protein</fullName>
    </submittedName>
</protein>
<organism evidence="2 3">
    <name type="scientific">Ancylostoma duodenale</name>
    <dbReference type="NCBI Taxonomy" id="51022"/>
    <lineage>
        <taxon>Eukaryota</taxon>
        <taxon>Metazoa</taxon>
        <taxon>Ecdysozoa</taxon>
        <taxon>Nematoda</taxon>
        <taxon>Chromadorea</taxon>
        <taxon>Rhabditida</taxon>
        <taxon>Rhabditina</taxon>
        <taxon>Rhabditomorpha</taxon>
        <taxon>Strongyloidea</taxon>
        <taxon>Ancylostomatidae</taxon>
        <taxon>Ancylostomatinae</taxon>
        <taxon>Ancylostoma</taxon>
    </lineage>
</organism>
<evidence type="ECO:0000313" key="2">
    <source>
        <dbReference type="EMBL" id="KIH63357.1"/>
    </source>
</evidence>
<feature type="region of interest" description="Disordered" evidence="1">
    <location>
        <begin position="18"/>
        <end position="52"/>
    </location>
</feature>
<accession>A0A0C2DLA2</accession>
<sequence length="125" mass="14266">MPSHRDESPRLVALERQLRTDDLDNDWDDESRGCFSDGEGERRDGKKVESRGGRFVKKSAAALIAKKQGYASSNDVEEPNSSEIVDPRIASEIRALREREEELRRSRTELGLPTLDDVMSKYNDR</sequence>
<gene>
    <name evidence="2" type="ORF">ANCDUO_06341</name>
</gene>
<name>A0A0C2DLA2_9BILA</name>
<dbReference type="EMBL" id="KN728719">
    <property type="protein sequence ID" value="KIH63357.1"/>
    <property type="molecule type" value="Genomic_DNA"/>
</dbReference>
<proteinExistence type="predicted"/>
<evidence type="ECO:0000256" key="1">
    <source>
        <dbReference type="SAM" id="MobiDB-lite"/>
    </source>
</evidence>
<reference evidence="2 3" key="1">
    <citation type="submission" date="2013-12" db="EMBL/GenBank/DDBJ databases">
        <title>Draft genome of the parsitic nematode Ancylostoma duodenale.</title>
        <authorList>
            <person name="Mitreva M."/>
        </authorList>
    </citation>
    <scope>NUCLEOTIDE SEQUENCE [LARGE SCALE GENOMIC DNA]</scope>
    <source>
        <strain evidence="2 3">Zhejiang</strain>
    </source>
</reference>
<dbReference type="Proteomes" id="UP000054047">
    <property type="component" value="Unassembled WGS sequence"/>
</dbReference>
<dbReference type="OrthoDB" id="5871127at2759"/>
<feature type="compositionally biased region" description="Basic and acidic residues" evidence="1">
    <location>
        <begin position="39"/>
        <end position="52"/>
    </location>
</feature>
<keyword evidence="3" id="KW-1185">Reference proteome</keyword>
<evidence type="ECO:0000313" key="3">
    <source>
        <dbReference type="Proteomes" id="UP000054047"/>
    </source>
</evidence>